<dbReference type="RefSeq" id="WP_091497095.1">
    <property type="nucleotide sequence ID" value="NZ_FODJ01000005.1"/>
</dbReference>
<keyword evidence="1" id="KW-0812">Transmembrane</keyword>
<dbReference type="OrthoDB" id="5782056at2"/>
<dbReference type="Pfam" id="PF08378">
    <property type="entry name" value="NERD"/>
    <property type="match status" value="1"/>
</dbReference>
<evidence type="ECO:0000256" key="1">
    <source>
        <dbReference type="SAM" id="Phobius"/>
    </source>
</evidence>
<dbReference type="AlphaFoldDB" id="A0A1H8NAI2"/>
<dbReference type="InterPro" id="IPR011528">
    <property type="entry name" value="NERD"/>
</dbReference>
<reference evidence="3 4" key="1">
    <citation type="submission" date="2016-10" db="EMBL/GenBank/DDBJ databases">
        <authorList>
            <person name="de Groot N.N."/>
        </authorList>
    </citation>
    <scope>NUCLEOTIDE SEQUENCE [LARGE SCALE GENOMIC DNA]</scope>
    <source>
        <strain evidence="3 4">CGMCC 1.10434</strain>
    </source>
</reference>
<gene>
    <name evidence="3" type="ORF">SAMN04488134_105184</name>
</gene>
<feature type="domain" description="NERD" evidence="2">
    <location>
        <begin position="24"/>
        <end position="136"/>
    </location>
</feature>
<proteinExistence type="predicted"/>
<sequence>MDGLRIYVILGLIVGSSAVYMWIRKRISSRYLTQKLTALNTTHYHVLEHINKQNTQIDYLIVSIYGIIVVKQINWTGEVMGTEEEENWVLKFNKQLKTIKNPLHEYKPYIQELAKHLKLPTKQFHQIVAVSNQATLSVDQSLIKNQQVCHFDQLVAAITQIKTPILSKENVQLFAEQLKQG</sequence>
<dbReference type="PROSITE" id="PS50965">
    <property type="entry name" value="NERD"/>
    <property type="match status" value="1"/>
</dbReference>
<name>A0A1H8NAI2_9BACI</name>
<evidence type="ECO:0000313" key="3">
    <source>
        <dbReference type="EMBL" id="SEO26572.1"/>
    </source>
</evidence>
<dbReference type="STRING" id="872970.SAMN04488134_105184"/>
<dbReference type="EMBL" id="FODJ01000005">
    <property type="protein sequence ID" value="SEO26572.1"/>
    <property type="molecule type" value="Genomic_DNA"/>
</dbReference>
<protein>
    <submittedName>
        <fullName evidence="3">Nuclease-related domain-containing protein</fullName>
    </submittedName>
</protein>
<organism evidence="3 4">
    <name type="scientific">Amphibacillus marinus</name>
    <dbReference type="NCBI Taxonomy" id="872970"/>
    <lineage>
        <taxon>Bacteria</taxon>
        <taxon>Bacillati</taxon>
        <taxon>Bacillota</taxon>
        <taxon>Bacilli</taxon>
        <taxon>Bacillales</taxon>
        <taxon>Bacillaceae</taxon>
        <taxon>Amphibacillus</taxon>
    </lineage>
</organism>
<keyword evidence="1" id="KW-0472">Membrane</keyword>
<dbReference type="Proteomes" id="UP000199300">
    <property type="component" value="Unassembled WGS sequence"/>
</dbReference>
<accession>A0A1H8NAI2</accession>
<feature type="transmembrane region" description="Helical" evidence="1">
    <location>
        <begin position="6"/>
        <end position="23"/>
    </location>
</feature>
<evidence type="ECO:0000313" key="4">
    <source>
        <dbReference type="Proteomes" id="UP000199300"/>
    </source>
</evidence>
<keyword evidence="4" id="KW-1185">Reference proteome</keyword>
<keyword evidence="1" id="KW-1133">Transmembrane helix</keyword>
<evidence type="ECO:0000259" key="2">
    <source>
        <dbReference type="PROSITE" id="PS50965"/>
    </source>
</evidence>